<dbReference type="PANTHER" id="PTHR14269:SF61">
    <property type="entry name" value="CDP-DIACYLGLYCEROL--SERINE O-PHOSPHATIDYLTRANSFERASE"/>
    <property type="match status" value="1"/>
</dbReference>
<evidence type="ECO:0000256" key="16">
    <source>
        <dbReference type="SAM" id="Phobius"/>
    </source>
</evidence>
<feature type="domain" description="CDP-alcohol phosphatidyltransferase C-terminal" evidence="17">
    <location>
        <begin position="219"/>
        <end position="254"/>
    </location>
</feature>
<comment type="similarity">
    <text evidence="3 15">Belongs to the CDP-alcohol phosphatidyltransferase class-I family.</text>
</comment>
<feature type="transmembrane region" description="Helical" evidence="16">
    <location>
        <begin position="219"/>
        <end position="235"/>
    </location>
</feature>
<dbReference type="InterPro" id="IPR000462">
    <property type="entry name" value="CDP-OH_P_trans"/>
</dbReference>
<organism evidence="18 19">
    <name type="scientific">Pseudoxanthobacter soli DSM 19599</name>
    <dbReference type="NCBI Taxonomy" id="1123029"/>
    <lineage>
        <taxon>Bacteria</taxon>
        <taxon>Pseudomonadati</taxon>
        <taxon>Pseudomonadota</taxon>
        <taxon>Alphaproteobacteria</taxon>
        <taxon>Hyphomicrobiales</taxon>
        <taxon>Segnochrobactraceae</taxon>
        <taxon>Pseudoxanthobacter</taxon>
    </lineage>
</organism>
<gene>
    <name evidence="18" type="ORF">SAMN02745172_01046</name>
</gene>
<dbReference type="InterPro" id="IPR043130">
    <property type="entry name" value="CDP-OH_PTrfase_TM_dom"/>
</dbReference>
<dbReference type="NCBIfam" id="TIGR00473">
    <property type="entry name" value="pssA"/>
    <property type="match status" value="1"/>
</dbReference>
<dbReference type="GO" id="GO:0008654">
    <property type="term" value="P:phospholipid biosynthetic process"/>
    <property type="evidence" value="ECO:0007669"/>
    <property type="project" value="UniProtKB-KW"/>
</dbReference>
<reference evidence="18 19" key="1">
    <citation type="submission" date="2016-12" db="EMBL/GenBank/DDBJ databases">
        <authorList>
            <person name="Song W.-J."/>
            <person name="Kurnit D.M."/>
        </authorList>
    </citation>
    <scope>NUCLEOTIDE SEQUENCE [LARGE SCALE GENOMIC DNA]</scope>
    <source>
        <strain evidence="18 19">DSM 19599</strain>
    </source>
</reference>
<evidence type="ECO:0000313" key="19">
    <source>
        <dbReference type="Proteomes" id="UP000186406"/>
    </source>
</evidence>
<dbReference type="PROSITE" id="PS00379">
    <property type="entry name" value="CDP_ALCOHOL_P_TRANSF"/>
    <property type="match status" value="1"/>
</dbReference>
<dbReference type="OrthoDB" id="9777147at2"/>
<evidence type="ECO:0000256" key="13">
    <source>
        <dbReference type="ARBA" id="ARBA00023264"/>
    </source>
</evidence>
<keyword evidence="9 16" id="KW-1133">Transmembrane helix</keyword>
<keyword evidence="13" id="KW-1208">Phospholipid metabolism</keyword>
<proteinExistence type="inferred from homology"/>
<evidence type="ECO:0000259" key="17">
    <source>
        <dbReference type="Pfam" id="PF08009"/>
    </source>
</evidence>
<evidence type="ECO:0000256" key="4">
    <source>
        <dbReference type="ARBA" id="ARBA00013174"/>
    </source>
</evidence>
<evidence type="ECO:0000256" key="10">
    <source>
        <dbReference type="ARBA" id="ARBA00023098"/>
    </source>
</evidence>
<comment type="catalytic activity">
    <reaction evidence="1">
        <text>a CDP-1,2-diacyl-sn-glycerol + L-serine = a 1,2-diacyl-sn-glycero-3-phospho-L-serine + CMP + H(+)</text>
        <dbReference type="Rhea" id="RHEA:16913"/>
        <dbReference type="ChEBI" id="CHEBI:15378"/>
        <dbReference type="ChEBI" id="CHEBI:33384"/>
        <dbReference type="ChEBI" id="CHEBI:57262"/>
        <dbReference type="ChEBI" id="CHEBI:58332"/>
        <dbReference type="ChEBI" id="CHEBI:60377"/>
        <dbReference type="EC" id="2.7.8.8"/>
    </reaction>
</comment>
<dbReference type="GO" id="GO:0016020">
    <property type="term" value="C:membrane"/>
    <property type="evidence" value="ECO:0007669"/>
    <property type="project" value="InterPro"/>
</dbReference>
<dbReference type="GO" id="GO:0003882">
    <property type="term" value="F:CDP-diacylglycerol-serine O-phosphatidyltransferase activity"/>
    <property type="evidence" value="ECO:0007669"/>
    <property type="project" value="UniProtKB-EC"/>
</dbReference>
<dbReference type="AlphaFoldDB" id="A0A1M7ZC29"/>
<feature type="transmembrane region" description="Helical" evidence="16">
    <location>
        <begin position="156"/>
        <end position="178"/>
    </location>
</feature>
<dbReference type="STRING" id="1123029.SAMN02745172_01046"/>
<dbReference type="Pfam" id="PF08009">
    <property type="entry name" value="CDP-OH_P_tran_2"/>
    <property type="match status" value="1"/>
</dbReference>
<dbReference type="InterPro" id="IPR004533">
    <property type="entry name" value="CDP-diaglyc--ser_O-PTrfase"/>
</dbReference>
<comment type="subcellular location">
    <subcellularLocation>
        <location evidence="2">Endomembrane system</location>
        <topology evidence="2">Multi-pass membrane protein</topology>
    </subcellularLocation>
</comment>
<dbReference type="InterPro" id="IPR050324">
    <property type="entry name" value="CDP-alcohol_PTase-I"/>
</dbReference>
<feature type="transmembrane region" description="Helical" evidence="16">
    <location>
        <begin position="117"/>
        <end position="135"/>
    </location>
</feature>
<dbReference type="InterPro" id="IPR048254">
    <property type="entry name" value="CDP_ALCOHOL_P_TRANSF_CS"/>
</dbReference>
<feature type="transmembrane region" description="Helical" evidence="16">
    <location>
        <begin position="241"/>
        <end position="260"/>
    </location>
</feature>
<evidence type="ECO:0000256" key="6">
    <source>
        <dbReference type="ARBA" id="ARBA00022516"/>
    </source>
</evidence>
<accession>A0A1M7ZC29</accession>
<evidence type="ECO:0000256" key="7">
    <source>
        <dbReference type="ARBA" id="ARBA00022679"/>
    </source>
</evidence>
<name>A0A1M7ZC29_9HYPH</name>
<keyword evidence="7 15" id="KW-0808">Transferase</keyword>
<evidence type="ECO:0000256" key="5">
    <source>
        <dbReference type="ARBA" id="ARBA00017171"/>
    </source>
</evidence>
<keyword evidence="8 16" id="KW-0812">Transmembrane</keyword>
<dbReference type="EMBL" id="FRXO01000002">
    <property type="protein sequence ID" value="SHO62444.1"/>
    <property type="molecule type" value="Genomic_DNA"/>
</dbReference>
<dbReference type="RefSeq" id="WP_073626315.1">
    <property type="nucleotide sequence ID" value="NZ_FRXO01000002.1"/>
</dbReference>
<keyword evidence="6" id="KW-0444">Lipid biosynthesis</keyword>
<keyword evidence="10" id="KW-0443">Lipid metabolism</keyword>
<evidence type="ECO:0000256" key="11">
    <source>
        <dbReference type="ARBA" id="ARBA00023136"/>
    </source>
</evidence>
<evidence type="ECO:0000256" key="12">
    <source>
        <dbReference type="ARBA" id="ARBA00023209"/>
    </source>
</evidence>
<feature type="transmembrane region" description="Helical" evidence="16">
    <location>
        <begin position="184"/>
        <end position="207"/>
    </location>
</feature>
<keyword evidence="19" id="KW-1185">Reference proteome</keyword>
<dbReference type="Proteomes" id="UP000186406">
    <property type="component" value="Unassembled WGS sequence"/>
</dbReference>
<evidence type="ECO:0000256" key="3">
    <source>
        <dbReference type="ARBA" id="ARBA00010441"/>
    </source>
</evidence>
<feature type="transmembrane region" description="Helical" evidence="16">
    <location>
        <begin position="26"/>
        <end position="48"/>
    </location>
</feature>
<dbReference type="GO" id="GO:0012505">
    <property type="term" value="C:endomembrane system"/>
    <property type="evidence" value="ECO:0007669"/>
    <property type="project" value="UniProtKB-SubCell"/>
</dbReference>
<keyword evidence="12" id="KW-0594">Phospholipid biosynthesis</keyword>
<evidence type="ECO:0000256" key="9">
    <source>
        <dbReference type="ARBA" id="ARBA00022989"/>
    </source>
</evidence>
<evidence type="ECO:0000256" key="8">
    <source>
        <dbReference type="ARBA" id="ARBA00022692"/>
    </source>
</evidence>
<evidence type="ECO:0000256" key="15">
    <source>
        <dbReference type="RuleBase" id="RU003750"/>
    </source>
</evidence>
<dbReference type="PANTHER" id="PTHR14269">
    <property type="entry name" value="CDP-DIACYLGLYCEROL--GLYCEROL-3-PHOSPHATE 3-PHOSPHATIDYLTRANSFERASE-RELATED"/>
    <property type="match status" value="1"/>
</dbReference>
<dbReference type="EC" id="2.7.8.8" evidence="4"/>
<dbReference type="InterPro" id="IPR012616">
    <property type="entry name" value="CDP-OH_P_trans_C"/>
</dbReference>
<keyword evidence="11 16" id="KW-0472">Membrane</keyword>
<evidence type="ECO:0000256" key="1">
    <source>
        <dbReference type="ARBA" id="ARBA00000287"/>
    </source>
</evidence>
<dbReference type="Gene3D" id="1.20.120.1760">
    <property type="match status" value="1"/>
</dbReference>
<evidence type="ECO:0000256" key="2">
    <source>
        <dbReference type="ARBA" id="ARBA00004127"/>
    </source>
</evidence>
<dbReference type="Pfam" id="PF01066">
    <property type="entry name" value="CDP-OH_P_transf"/>
    <property type="match status" value="1"/>
</dbReference>
<sequence>MIDLFPPFDPGRRGIRRRHQLRIRRLPMRLILPNLVTLFALCSGLTAVRMALENRYDLAILAVVFAAVLDGLDGRVARMLKSTSRFGAELDSLTDFVNFGVAPGVLLYCWTLRDLHSIGWIVVLVFSIAAALRLARFNVALDDVGRPAWQANFFTGVPSPAGAICALLPINLGLLGVIEPGRETAIVVAFYTVAMGLLMVSQLPTFSGKKLGKRVRRDLVLPLFVCVVLVGALFVSYPFEMFTLGSVIYLAFLPAGAIWWRRLAAADEASHKPASPEEQPAAPPPAA</sequence>
<protein>
    <recommendedName>
        <fullName evidence="5">CDP-diacylglycerol--serine O-phosphatidyltransferase</fullName>
        <ecNumber evidence="4">2.7.8.8</ecNumber>
    </recommendedName>
    <alternativeName>
        <fullName evidence="14">Phosphatidylserine synthase</fullName>
    </alternativeName>
</protein>
<evidence type="ECO:0000313" key="18">
    <source>
        <dbReference type="EMBL" id="SHO62444.1"/>
    </source>
</evidence>
<evidence type="ECO:0000256" key="14">
    <source>
        <dbReference type="ARBA" id="ARBA00032361"/>
    </source>
</evidence>